<comment type="caution">
    <text evidence="10">The sequence shown here is derived from an EMBL/GenBank/DDBJ whole genome shotgun (WGS) entry which is preliminary data.</text>
</comment>
<evidence type="ECO:0000256" key="4">
    <source>
        <dbReference type="ARBA" id="ARBA00022832"/>
    </source>
</evidence>
<dbReference type="PANTHER" id="PTHR45266:SF3">
    <property type="entry name" value="OXALOACETATE DECARBOXYLASE ALPHA CHAIN"/>
    <property type="match status" value="1"/>
</dbReference>
<sequence length="164" mass="18436">MDFKSLQQLIKAVSESNLTSFEVEEDGLKIKMKKEIEVVNIVEKNSSPIMHETTVDTQLDLENNSKKTMEKLPERVEAEAYCSEDLCTINSPIVGTFYSSPSPDSKVFVEVGSKVKKGDVLCVIEAMKLMNEIESDVDGTITEILVENEDMVEYGQCLFKIKKD</sequence>
<evidence type="ECO:0000259" key="9">
    <source>
        <dbReference type="PROSITE" id="PS50968"/>
    </source>
</evidence>
<dbReference type="CDD" id="cd06850">
    <property type="entry name" value="biotinyl_domain"/>
    <property type="match status" value="1"/>
</dbReference>
<dbReference type="InterPro" id="IPR050709">
    <property type="entry name" value="Biotin_Carboxyl_Carrier/Decarb"/>
</dbReference>
<evidence type="ECO:0000256" key="7">
    <source>
        <dbReference type="ARBA" id="ARBA00023267"/>
    </source>
</evidence>
<dbReference type="EMBL" id="AYSO01000018">
    <property type="protein sequence ID" value="KIE45901.1"/>
    <property type="molecule type" value="Genomic_DNA"/>
</dbReference>
<evidence type="ECO:0000256" key="6">
    <source>
        <dbReference type="ARBA" id="ARBA00023160"/>
    </source>
</evidence>
<organism evidence="10 11">
    <name type="scientific">Clostridium argentinense CDC 2741</name>
    <dbReference type="NCBI Taxonomy" id="1418104"/>
    <lineage>
        <taxon>Bacteria</taxon>
        <taxon>Bacillati</taxon>
        <taxon>Bacillota</taxon>
        <taxon>Clostridia</taxon>
        <taxon>Eubacteriales</taxon>
        <taxon>Clostridiaceae</taxon>
        <taxon>Clostridium</taxon>
    </lineage>
</organism>
<dbReference type="PROSITE" id="PS00188">
    <property type="entry name" value="BIOTIN"/>
    <property type="match status" value="1"/>
</dbReference>
<comment type="pathway">
    <text evidence="1 8">Lipid metabolism; fatty acid biosynthesis.</text>
</comment>
<keyword evidence="4 8" id="KW-0276">Fatty acid metabolism</keyword>
<evidence type="ECO:0000256" key="5">
    <source>
        <dbReference type="ARBA" id="ARBA00023098"/>
    </source>
</evidence>
<dbReference type="FunFam" id="2.40.50.100:FF:000003">
    <property type="entry name" value="Acetyl-CoA carboxylase biotin carboxyl carrier protein"/>
    <property type="match status" value="1"/>
</dbReference>
<keyword evidence="11" id="KW-1185">Reference proteome</keyword>
<proteinExistence type="predicted"/>
<dbReference type="GO" id="GO:0009317">
    <property type="term" value="C:acetyl-CoA carboxylase complex"/>
    <property type="evidence" value="ECO:0007669"/>
    <property type="project" value="InterPro"/>
</dbReference>
<evidence type="ECO:0000313" key="11">
    <source>
        <dbReference type="Proteomes" id="UP000031366"/>
    </source>
</evidence>
<dbReference type="PRINTS" id="PR01071">
    <property type="entry name" value="ACOABIOTINCC"/>
</dbReference>
<evidence type="ECO:0000256" key="3">
    <source>
        <dbReference type="ARBA" id="ARBA00022516"/>
    </source>
</evidence>
<dbReference type="GO" id="GO:0006633">
    <property type="term" value="P:fatty acid biosynthetic process"/>
    <property type="evidence" value="ECO:0007669"/>
    <property type="project" value="UniProtKB-UniPathway"/>
</dbReference>
<dbReference type="STRING" id="29341.RSJ17_01820"/>
<dbReference type="PANTHER" id="PTHR45266">
    <property type="entry name" value="OXALOACETATE DECARBOXYLASE ALPHA CHAIN"/>
    <property type="match status" value="1"/>
</dbReference>
<dbReference type="InterPro" id="IPR000089">
    <property type="entry name" value="Biotin_lipoyl"/>
</dbReference>
<dbReference type="NCBIfam" id="TIGR00531">
    <property type="entry name" value="BCCP"/>
    <property type="match status" value="1"/>
</dbReference>
<accession>A0A0C1R5Y9</accession>
<dbReference type="GO" id="GO:0003989">
    <property type="term" value="F:acetyl-CoA carboxylase activity"/>
    <property type="evidence" value="ECO:0007669"/>
    <property type="project" value="InterPro"/>
</dbReference>
<dbReference type="Pfam" id="PF00364">
    <property type="entry name" value="Biotin_lipoyl"/>
    <property type="match status" value="1"/>
</dbReference>
<keyword evidence="6 8" id="KW-0275">Fatty acid biosynthesis</keyword>
<dbReference type="InterPro" id="IPR011053">
    <property type="entry name" value="Single_hybrid_motif"/>
</dbReference>
<comment type="function">
    <text evidence="8">This protein is a component of the acetyl coenzyme A carboxylase complex; first, biotin carboxylase catalyzes the carboxylation of the carrier protein and then the transcarboxylase transfers the carboxyl group to form malonyl-CoA.</text>
</comment>
<dbReference type="InterPro" id="IPR001249">
    <property type="entry name" value="AcCoA_biotinCC"/>
</dbReference>
<dbReference type="SUPFAM" id="SSF51230">
    <property type="entry name" value="Single hybrid motif"/>
    <property type="match status" value="1"/>
</dbReference>
<keyword evidence="3 8" id="KW-0444">Lipid biosynthesis</keyword>
<dbReference type="InterPro" id="IPR001882">
    <property type="entry name" value="Biotin_BS"/>
</dbReference>
<dbReference type="AlphaFoldDB" id="A0A0C1R5Y9"/>
<feature type="domain" description="Lipoyl-binding" evidence="9">
    <location>
        <begin position="86"/>
        <end position="162"/>
    </location>
</feature>
<evidence type="ECO:0000313" key="10">
    <source>
        <dbReference type="EMBL" id="KIE45901.1"/>
    </source>
</evidence>
<gene>
    <name evidence="10" type="primary">accB</name>
    <name evidence="10" type="ORF">U732_2279</name>
</gene>
<evidence type="ECO:0000256" key="8">
    <source>
        <dbReference type="RuleBase" id="RU364072"/>
    </source>
</evidence>
<dbReference type="PROSITE" id="PS50968">
    <property type="entry name" value="BIOTINYL_LIPOYL"/>
    <property type="match status" value="1"/>
</dbReference>
<evidence type="ECO:0000256" key="1">
    <source>
        <dbReference type="ARBA" id="ARBA00005194"/>
    </source>
</evidence>
<dbReference type="RefSeq" id="WP_039634534.1">
    <property type="nucleotide sequence ID" value="NZ_AYSO01000018.1"/>
</dbReference>
<keyword evidence="5 8" id="KW-0443">Lipid metabolism</keyword>
<dbReference type="Gene3D" id="2.40.50.100">
    <property type="match status" value="1"/>
</dbReference>
<keyword evidence="7 8" id="KW-0092">Biotin</keyword>
<name>A0A0C1R5Y9_9CLOT</name>
<evidence type="ECO:0000256" key="2">
    <source>
        <dbReference type="ARBA" id="ARBA00017562"/>
    </source>
</evidence>
<protein>
    <recommendedName>
        <fullName evidence="2 8">Biotin carboxyl carrier protein of acetyl-CoA carboxylase</fullName>
    </recommendedName>
</protein>
<reference evidence="10 11" key="1">
    <citation type="journal article" date="2015" name="Infect. Genet. Evol.">
        <title>Genomic sequences of six botulinum neurotoxin-producing strains representing three clostridial species illustrate the mobility and diversity of botulinum neurotoxin genes.</title>
        <authorList>
            <person name="Smith T.J."/>
            <person name="Hill K.K."/>
            <person name="Xie G."/>
            <person name="Foley B.T."/>
            <person name="Williamson C.H."/>
            <person name="Foster J.T."/>
            <person name="Johnson S.L."/>
            <person name="Chertkov O."/>
            <person name="Teshima H."/>
            <person name="Gibbons H.S."/>
            <person name="Johnsky L.A."/>
            <person name="Karavis M.A."/>
            <person name="Smith L.A."/>
        </authorList>
    </citation>
    <scope>NUCLEOTIDE SEQUENCE [LARGE SCALE GENOMIC DNA]</scope>
    <source>
        <strain evidence="10 11">CDC 2741</strain>
    </source>
</reference>
<dbReference type="Proteomes" id="UP000031366">
    <property type="component" value="Unassembled WGS sequence"/>
</dbReference>
<dbReference type="UniPathway" id="UPA00094"/>
<dbReference type="OrthoDB" id="9811735at2"/>